<proteinExistence type="inferred from homology"/>
<evidence type="ECO:0000256" key="2">
    <source>
        <dbReference type="ARBA" id="ARBA00010617"/>
    </source>
</evidence>
<keyword evidence="5" id="KW-0408">Iron</keyword>
<dbReference type="SUPFAM" id="SSF48264">
    <property type="entry name" value="Cytochrome P450"/>
    <property type="match status" value="1"/>
</dbReference>
<evidence type="ECO:0000256" key="1">
    <source>
        <dbReference type="ARBA" id="ARBA00001971"/>
    </source>
</evidence>
<dbReference type="InterPro" id="IPR001128">
    <property type="entry name" value="Cyt_P450"/>
</dbReference>
<name>A0A2G2WMG8_CAPBA</name>
<dbReference type="Pfam" id="PF00067">
    <property type="entry name" value="p450"/>
    <property type="match status" value="1"/>
</dbReference>
<evidence type="ECO:0000256" key="5">
    <source>
        <dbReference type="ARBA" id="ARBA00023004"/>
    </source>
</evidence>
<reference evidence="7" key="2">
    <citation type="journal article" date="2017" name="J. Anim. Genet.">
        <title>Multiple reference genome sequences of hot pepper reveal the massive evolution of plant disease resistance genes by retroduplication.</title>
        <authorList>
            <person name="Kim S."/>
            <person name="Park J."/>
            <person name="Yeom S.-I."/>
            <person name="Kim Y.-M."/>
            <person name="Seo E."/>
            <person name="Kim K.-T."/>
            <person name="Kim M.-S."/>
            <person name="Lee J.M."/>
            <person name="Cheong K."/>
            <person name="Shin H.-S."/>
            <person name="Kim S.-B."/>
            <person name="Han K."/>
            <person name="Lee J."/>
            <person name="Park M."/>
            <person name="Lee H.-A."/>
            <person name="Lee H.-Y."/>
            <person name="Lee Y."/>
            <person name="Oh S."/>
            <person name="Lee J.H."/>
            <person name="Choi E."/>
            <person name="Choi E."/>
            <person name="Lee S.E."/>
            <person name="Jeon J."/>
            <person name="Kim H."/>
            <person name="Choi G."/>
            <person name="Song H."/>
            <person name="Lee J."/>
            <person name="Lee S.-C."/>
            <person name="Kwon J.-K."/>
            <person name="Lee H.-Y."/>
            <person name="Koo N."/>
            <person name="Hong Y."/>
            <person name="Kim R.W."/>
            <person name="Kang W.-H."/>
            <person name="Huh J.H."/>
            <person name="Kang B.-C."/>
            <person name="Yang T.-J."/>
            <person name="Lee Y.-H."/>
            <person name="Bennetzen J.L."/>
            <person name="Choi D."/>
        </authorList>
    </citation>
    <scope>NUCLEOTIDE SEQUENCE [LARGE SCALE GENOMIC DNA]</scope>
    <source>
        <strain evidence="7">cv. PBC81</strain>
    </source>
</reference>
<evidence type="ECO:0000256" key="4">
    <source>
        <dbReference type="ARBA" id="ARBA00023002"/>
    </source>
</evidence>
<comment type="caution">
    <text evidence="6">The sequence shown here is derived from an EMBL/GenBank/DDBJ whole genome shotgun (WGS) entry which is preliminary data.</text>
</comment>
<organism evidence="6 7">
    <name type="scientific">Capsicum baccatum</name>
    <name type="common">Peruvian pepper</name>
    <dbReference type="NCBI Taxonomy" id="33114"/>
    <lineage>
        <taxon>Eukaryota</taxon>
        <taxon>Viridiplantae</taxon>
        <taxon>Streptophyta</taxon>
        <taxon>Embryophyta</taxon>
        <taxon>Tracheophyta</taxon>
        <taxon>Spermatophyta</taxon>
        <taxon>Magnoliopsida</taxon>
        <taxon>eudicotyledons</taxon>
        <taxon>Gunneridae</taxon>
        <taxon>Pentapetalae</taxon>
        <taxon>asterids</taxon>
        <taxon>lamiids</taxon>
        <taxon>Solanales</taxon>
        <taxon>Solanaceae</taxon>
        <taxon>Solanoideae</taxon>
        <taxon>Capsiceae</taxon>
        <taxon>Capsicum</taxon>
    </lineage>
</organism>
<dbReference type="GO" id="GO:0020037">
    <property type="term" value="F:heme binding"/>
    <property type="evidence" value="ECO:0007669"/>
    <property type="project" value="InterPro"/>
</dbReference>
<protein>
    <submittedName>
        <fullName evidence="6">Cytochrome 94A2</fullName>
    </submittedName>
</protein>
<dbReference type="Proteomes" id="UP000224567">
    <property type="component" value="Unassembled WGS sequence"/>
</dbReference>
<dbReference type="AlphaFoldDB" id="A0A2G2WMG8"/>
<reference evidence="6 7" key="1">
    <citation type="journal article" date="2017" name="Genome Biol.">
        <title>New reference genome sequences of hot pepper reveal the massive evolution of plant disease-resistance genes by retroduplication.</title>
        <authorList>
            <person name="Kim S."/>
            <person name="Park J."/>
            <person name="Yeom S.I."/>
            <person name="Kim Y.M."/>
            <person name="Seo E."/>
            <person name="Kim K.T."/>
            <person name="Kim M.S."/>
            <person name="Lee J.M."/>
            <person name="Cheong K."/>
            <person name="Shin H.S."/>
            <person name="Kim S.B."/>
            <person name="Han K."/>
            <person name="Lee J."/>
            <person name="Park M."/>
            <person name="Lee H.A."/>
            <person name="Lee H.Y."/>
            <person name="Lee Y."/>
            <person name="Oh S."/>
            <person name="Lee J.H."/>
            <person name="Choi E."/>
            <person name="Choi E."/>
            <person name="Lee S.E."/>
            <person name="Jeon J."/>
            <person name="Kim H."/>
            <person name="Choi G."/>
            <person name="Song H."/>
            <person name="Lee J."/>
            <person name="Lee S.C."/>
            <person name="Kwon J.K."/>
            <person name="Lee H.Y."/>
            <person name="Koo N."/>
            <person name="Hong Y."/>
            <person name="Kim R.W."/>
            <person name="Kang W.H."/>
            <person name="Huh J.H."/>
            <person name="Kang B.C."/>
            <person name="Yang T.J."/>
            <person name="Lee Y.H."/>
            <person name="Bennetzen J.L."/>
            <person name="Choi D."/>
        </authorList>
    </citation>
    <scope>NUCLEOTIDE SEQUENCE [LARGE SCALE GENOMIC DNA]</scope>
    <source>
        <strain evidence="7">cv. PBC81</strain>
    </source>
</reference>
<evidence type="ECO:0000313" key="6">
    <source>
        <dbReference type="EMBL" id="PHT46360.1"/>
    </source>
</evidence>
<dbReference type="GO" id="GO:0016705">
    <property type="term" value="F:oxidoreductase activity, acting on paired donors, with incorporation or reduction of molecular oxygen"/>
    <property type="evidence" value="ECO:0007669"/>
    <property type="project" value="InterPro"/>
</dbReference>
<dbReference type="InterPro" id="IPR036396">
    <property type="entry name" value="Cyt_P450_sf"/>
</dbReference>
<comment type="similarity">
    <text evidence="2">Belongs to the cytochrome P450 family.</text>
</comment>
<evidence type="ECO:0000313" key="7">
    <source>
        <dbReference type="Proteomes" id="UP000224567"/>
    </source>
</evidence>
<dbReference type="OrthoDB" id="1896685at2759"/>
<keyword evidence="7" id="KW-1185">Reference proteome</keyword>
<accession>A0A2G2WMG8</accession>
<dbReference type="EMBL" id="MLFT02000006">
    <property type="protein sequence ID" value="PHT46360.1"/>
    <property type="molecule type" value="Genomic_DNA"/>
</dbReference>
<evidence type="ECO:0000256" key="3">
    <source>
        <dbReference type="ARBA" id="ARBA00022723"/>
    </source>
</evidence>
<gene>
    <name evidence="6" type="ORF">CQW23_15518</name>
</gene>
<dbReference type="GO" id="GO:0005506">
    <property type="term" value="F:iron ion binding"/>
    <property type="evidence" value="ECO:0007669"/>
    <property type="project" value="InterPro"/>
</dbReference>
<keyword evidence="3" id="KW-0479">Metal-binding</keyword>
<sequence>MSHEFRTEMFLQLVESITMQELSTRLLTLFSSAHADAFVLDLQEILAGSHLTCWADFEPERWLERNDRTGNLRFIPKDPFTYPVLQAVPRTCIGKEIAFMQMKLVVTIMLRRFQIVPAMEGYSPVYGSCMTSKMRNAFPVQILQRCQNL</sequence>
<comment type="cofactor">
    <cofactor evidence="1">
        <name>heme</name>
        <dbReference type="ChEBI" id="CHEBI:30413"/>
    </cofactor>
</comment>
<dbReference type="GO" id="GO:0004497">
    <property type="term" value="F:monooxygenase activity"/>
    <property type="evidence" value="ECO:0007669"/>
    <property type="project" value="InterPro"/>
</dbReference>
<dbReference type="PANTHER" id="PTHR24296">
    <property type="entry name" value="CYTOCHROME P450"/>
    <property type="match status" value="1"/>
</dbReference>
<dbReference type="Gene3D" id="1.10.630.10">
    <property type="entry name" value="Cytochrome P450"/>
    <property type="match status" value="1"/>
</dbReference>
<keyword evidence="4" id="KW-0560">Oxidoreductase</keyword>